<dbReference type="PANTHER" id="PTHR12127:SF7">
    <property type="entry name" value="SD02261P"/>
    <property type="match status" value="1"/>
</dbReference>
<evidence type="ECO:0000259" key="7">
    <source>
        <dbReference type="Pfam" id="PF08016"/>
    </source>
</evidence>
<dbReference type="VEuPathDB" id="FungiDB:SDRG_01843"/>
<dbReference type="EMBL" id="JH767135">
    <property type="protein sequence ID" value="EQC40772.1"/>
    <property type="molecule type" value="Genomic_DNA"/>
</dbReference>
<dbReference type="eggNOG" id="KOG3733">
    <property type="taxonomic scope" value="Eukaryota"/>
</dbReference>
<dbReference type="PANTHER" id="PTHR12127">
    <property type="entry name" value="MUCOLIPIN"/>
    <property type="match status" value="1"/>
</dbReference>
<evidence type="ECO:0000256" key="6">
    <source>
        <dbReference type="SAM" id="SignalP"/>
    </source>
</evidence>
<dbReference type="RefSeq" id="XP_008605616.1">
    <property type="nucleotide sequence ID" value="XM_008607394.1"/>
</dbReference>
<evidence type="ECO:0000256" key="3">
    <source>
        <dbReference type="ARBA" id="ARBA00022989"/>
    </source>
</evidence>
<feature type="transmembrane region" description="Helical" evidence="5">
    <location>
        <begin position="330"/>
        <end position="352"/>
    </location>
</feature>
<feature type="transmembrane region" description="Helical" evidence="5">
    <location>
        <begin position="219"/>
        <end position="239"/>
    </location>
</feature>
<dbReference type="Proteomes" id="UP000030762">
    <property type="component" value="Unassembled WGS sequence"/>
</dbReference>
<keyword evidence="2 5" id="KW-0812">Transmembrane</keyword>
<keyword evidence="4 5" id="KW-0472">Membrane</keyword>
<protein>
    <recommendedName>
        <fullName evidence="7">Polycystin cation channel PKD1/PKD2 domain-containing protein</fullName>
    </recommendedName>
</protein>
<dbReference type="InterPro" id="IPR039031">
    <property type="entry name" value="Mucolipin"/>
</dbReference>
<evidence type="ECO:0000313" key="9">
    <source>
        <dbReference type="Proteomes" id="UP000030762"/>
    </source>
</evidence>
<dbReference type="GO" id="GO:0072345">
    <property type="term" value="F:NAADP-sensitive calcium-release channel activity"/>
    <property type="evidence" value="ECO:0007669"/>
    <property type="project" value="TreeGrafter"/>
</dbReference>
<keyword evidence="3 5" id="KW-1133">Transmembrane helix</keyword>
<feature type="transmembrane region" description="Helical" evidence="5">
    <location>
        <begin position="260"/>
        <end position="279"/>
    </location>
</feature>
<feature type="transmembrane region" description="Helical" evidence="5">
    <location>
        <begin position="394"/>
        <end position="415"/>
    </location>
</feature>
<gene>
    <name evidence="8" type="ORF">SDRG_01843</name>
</gene>
<dbReference type="AlphaFoldDB" id="T0SCZ7"/>
<keyword evidence="6" id="KW-0732">Signal</keyword>
<dbReference type="InParanoid" id="T0SCZ7"/>
<proteinExistence type="predicted"/>
<accession>T0SCZ7</accession>
<comment type="subcellular location">
    <subcellularLocation>
        <location evidence="1">Membrane</location>
        <topology evidence="1">Multi-pass membrane protein</topology>
    </subcellularLocation>
</comment>
<feature type="domain" description="Polycystin cation channel PKD1/PKD2" evidence="7">
    <location>
        <begin position="292"/>
        <end position="419"/>
    </location>
</feature>
<evidence type="ECO:0000313" key="8">
    <source>
        <dbReference type="EMBL" id="EQC40772.1"/>
    </source>
</evidence>
<dbReference type="GO" id="GO:0016020">
    <property type="term" value="C:membrane"/>
    <property type="evidence" value="ECO:0007669"/>
    <property type="project" value="UniProtKB-SubCell"/>
</dbReference>
<keyword evidence="9" id="KW-1185">Reference proteome</keyword>
<name>T0SCZ7_SAPDV</name>
<reference evidence="8 9" key="1">
    <citation type="submission" date="2012-04" db="EMBL/GenBank/DDBJ databases">
        <title>The Genome Sequence of Saprolegnia declina VS20.</title>
        <authorList>
            <consortium name="The Broad Institute Genome Sequencing Platform"/>
            <person name="Russ C."/>
            <person name="Nusbaum C."/>
            <person name="Tyler B."/>
            <person name="van West P."/>
            <person name="Dieguez-Uribeondo J."/>
            <person name="de Bruijn I."/>
            <person name="Tripathy S."/>
            <person name="Jiang R."/>
            <person name="Young S.K."/>
            <person name="Zeng Q."/>
            <person name="Gargeya S."/>
            <person name="Fitzgerald M."/>
            <person name="Haas B."/>
            <person name="Abouelleil A."/>
            <person name="Alvarado L."/>
            <person name="Arachchi H.M."/>
            <person name="Berlin A."/>
            <person name="Chapman S.B."/>
            <person name="Goldberg J."/>
            <person name="Griggs A."/>
            <person name="Gujja S."/>
            <person name="Hansen M."/>
            <person name="Howarth C."/>
            <person name="Imamovic A."/>
            <person name="Larimer J."/>
            <person name="McCowen C."/>
            <person name="Montmayeur A."/>
            <person name="Murphy C."/>
            <person name="Neiman D."/>
            <person name="Pearson M."/>
            <person name="Priest M."/>
            <person name="Roberts A."/>
            <person name="Saif S."/>
            <person name="Shea T."/>
            <person name="Sisk P."/>
            <person name="Sykes S."/>
            <person name="Wortman J."/>
            <person name="Nusbaum C."/>
            <person name="Birren B."/>
        </authorList>
    </citation>
    <scope>NUCLEOTIDE SEQUENCE [LARGE SCALE GENOMIC DNA]</scope>
    <source>
        <strain evidence="8 9">VS20</strain>
    </source>
</reference>
<dbReference type="OrthoDB" id="263481at2759"/>
<evidence type="ECO:0000256" key="5">
    <source>
        <dbReference type="SAM" id="Phobius"/>
    </source>
</evidence>
<sequence length="486" mass="54548">MGTWILRCAVHALLVVGLTLHASQVDNRLQAYTRGLADELWTLLSALPPSRSHDYELYTMDDTIAQVHTLLDNYFLLPQVALGRFRVATCDGADETIDALACPTLRVIESATGTDEVERFYDLQRGNESCWPVGLRYNTHHDVSRVFFDALVSMEISVRVESHPPSREEDDADFEFTNWNVSFAYDLSAQGQLHGQMRVRRLLPSLTLRATPKDLIPRYVFFIALAVLYQLLELGHLVATLPGATSLETIGRHLYYTEPWCLVVLCMNLATVAVSIQAWQYAGHLAYFEQLSLTFAIACGLAWVSSLRYLHANARFYILGLTLRRGLPRVLEFLIGVCPLFVGYVLFGTVMFGSQVPRFQGLTTTATTLFAIANGDEVRLTFDSLAATPLLGQIYLYSYIMLFTYVVLMVCIGIIEDAFFSSAFPSLWKQPATRDDDSASSRLATDDWLQLRSLILNETDPSLVVAQTAILNRVHERLYVAKDDGQ</sequence>
<dbReference type="STRING" id="1156394.T0SCZ7"/>
<organism evidence="8 9">
    <name type="scientific">Saprolegnia diclina (strain VS20)</name>
    <dbReference type="NCBI Taxonomy" id="1156394"/>
    <lineage>
        <taxon>Eukaryota</taxon>
        <taxon>Sar</taxon>
        <taxon>Stramenopiles</taxon>
        <taxon>Oomycota</taxon>
        <taxon>Saprolegniomycetes</taxon>
        <taxon>Saprolegniales</taxon>
        <taxon>Saprolegniaceae</taxon>
        <taxon>Saprolegnia</taxon>
    </lineage>
</organism>
<dbReference type="GeneID" id="19942570"/>
<dbReference type="Gene3D" id="1.10.287.70">
    <property type="match status" value="1"/>
</dbReference>
<dbReference type="InterPro" id="IPR013122">
    <property type="entry name" value="PKD1_2_channel"/>
</dbReference>
<feature type="chain" id="PRO_5004571578" description="Polycystin cation channel PKD1/PKD2 domain-containing protein" evidence="6">
    <location>
        <begin position="18"/>
        <end position="486"/>
    </location>
</feature>
<evidence type="ECO:0000256" key="2">
    <source>
        <dbReference type="ARBA" id="ARBA00022692"/>
    </source>
</evidence>
<evidence type="ECO:0000256" key="1">
    <source>
        <dbReference type="ARBA" id="ARBA00004141"/>
    </source>
</evidence>
<feature type="signal peptide" evidence="6">
    <location>
        <begin position="1"/>
        <end position="17"/>
    </location>
</feature>
<feature type="transmembrane region" description="Helical" evidence="5">
    <location>
        <begin position="291"/>
        <end position="310"/>
    </location>
</feature>
<dbReference type="Pfam" id="PF08016">
    <property type="entry name" value="PKD_channel"/>
    <property type="match status" value="1"/>
</dbReference>
<evidence type="ECO:0000256" key="4">
    <source>
        <dbReference type="ARBA" id="ARBA00023136"/>
    </source>
</evidence>